<evidence type="ECO:0000256" key="1">
    <source>
        <dbReference type="ARBA" id="ARBA00022527"/>
    </source>
</evidence>
<dbReference type="SUPFAM" id="SSF82615">
    <property type="entry name" value="Polo-box domain"/>
    <property type="match status" value="1"/>
</dbReference>
<organism evidence="8 9">
    <name type="scientific">Coemansia asiatica</name>
    <dbReference type="NCBI Taxonomy" id="1052880"/>
    <lineage>
        <taxon>Eukaryota</taxon>
        <taxon>Fungi</taxon>
        <taxon>Fungi incertae sedis</taxon>
        <taxon>Zoopagomycota</taxon>
        <taxon>Kickxellomycotina</taxon>
        <taxon>Kickxellomycetes</taxon>
        <taxon>Kickxellales</taxon>
        <taxon>Kickxellaceae</taxon>
        <taxon>Coemansia</taxon>
    </lineage>
</organism>
<dbReference type="InterPro" id="IPR000959">
    <property type="entry name" value="POLO_box_dom"/>
</dbReference>
<dbReference type="AlphaFoldDB" id="A0A9W7XLT3"/>
<protein>
    <submittedName>
        <fullName evidence="8">Cell cycle serine/threonine-protein kinase cdc5/MSD2</fullName>
        <ecNumber evidence="8">2.7.11.21</ecNumber>
    </submittedName>
</protein>
<dbReference type="PROSITE" id="PS00108">
    <property type="entry name" value="PROTEIN_KINASE_ST"/>
    <property type="match status" value="1"/>
</dbReference>
<dbReference type="GO" id="GO:0004674">
    <property type="term" value="F:protein serine/threonine kinase activity"/>
    <property type="evidence" value="ECO:0007669"/>
    <property type="project" value="UniProtKB-KW"/>
</dbReference>
<dbReference type="GO" id="GO:0005634">
    <property type="term" value="C:nucleus"/>
    <property type="evidence" value="ECO:0007669"/>
    <property type="project" value="TreeGrafter"/>
</dbReference>
<evidence type="ECO:0000256" key="6">
    <source>
        <dbReference type="SAM" id="MobiDB-lite"/>
    </source>
</evidence>
<keyword evidence="5" id="KW-0067">ATP-binding</keyword>
<dbReference type="CDD" id="cd13118">
    <property type="entry name" value="POLO_box_1"/>
    <property type="match status" value="1"/>
</dbReference>
<sequence length="751" mass="84760">MSHGGASVIARTLTTSVPQTVLVPPQISSDVFVSSDGVSIPSVIENAKAKPRPQYYRIISFLGKVRGAFGRCYEVTKKDSLDNKTYACKILYKVNITSEKIFERVKYEMKVMKRLPSHENVVGFFDLFEDTGHLFLLMEKCTSRTLHDLLLRRKKLTEFEARYFMNQLAGGIAALHRVGIIHRDIKHSNLLLDSMNRIKIADFGLSTIVESSEDRKLSFLGTPNFLAPELVTKGGHSFAVDVWAAGVLLFVMLYGRPPFSVRHNTAENNIKQLYHRIAAEEIDFPTDIHVSYSVQNLIKRMCCKDESQRMLAGNICSDAWFIVAGTSGIPRSMPQSIFAKPIHNIEEYRALVGSNVDIENSIADQEGIKKQLPSAASIRSVRRQPLEPIPENGMRTSNAAATAILISNKTPVASIRSTRQSHITPLTATTDKENRRSEQYSTHSYSLRARSGKAESNGSQARDSYRKTAPPPLSIDNRLTRSRLSALKGATDVSNRIQAEIGQSVSISEGYVPSLLRWKDRLRGFCEQTEIYSKQPISVLRRNLAGVFMDEARNYPRVGTHVINWCTLPKYGFGFRLSDRTNGALYNDSTSLSYVEESDSYVYVRPYLSRTSIGYYPNERLPKSLEKKRRLLHMFAHQIDKKFSSNVDYDICPREELTSSNRCILQALSTTAGVVFLLTGGMLQFAMNDRSKLFLYQDAHIFFKDRKGRKWHFDLDKGPAMLICDPHINVEQFLLCLGYAQKVLMGWDLPG</sequence>
<dbReference type="InterPro" id="IPR000719">
    <property type="entry name" value="Prot_kinase_dom"/>
</dbReference>
<feature type="domain" description="Protein kinase" evidence="7">
    <location>
        <begin position="56"/>
        <end position="321"/>
    </location>
</feature>
<dbReference type="InterPro" id="IPR008271">
    <property type="entry name" value="Ser/Thr_kinase_AS"/>
</dbReference>
<evidence type="ECO:0000313" key="8">
    <source>
        <dbReference type="EMBL" id="KAJ1645321.1"/>
    </source>
</evidence>
<dbReference type="InterPro" id="IPR036947">
    <property type="entry name" value="POLO_box_dom_sf"/>
</dbReference>
<feature type="region of interest" description="Disordered" evidence="6">
    <location>
        <begin position="414"/>
        <end position="476"/>
    </location>
</feature>
<evidence type="ECO:0000256" key="5">
    <source>
        <dbReference type="ARBA" id="ARBA00022840"/>
    </source>
</evidence>
<evidence type="ECO:0000313" key="9">
    <source>
        <dbReference type="Proteomes" id="UP001145021"/>
    </source>
</evidence>
<evidence type="ECO:0000259" key="7">
    <source>
        <dbReference type="PROSITE" id="PS50011"/>
    </source>
</evidence>
<name>A0A9W7XLT3_9FUNG</name>
<dbReference type="InterPro" id="IPR011009">
    <property type="entry name" value="Kinase-like_dom_sf"/>
</dbReference>
<dbReference type="Pfam" id="PF00659">
    <property type="entry name" value="POLO_box"/>
    <property type="match status" value="1"/>
</dbReference>
<dbReference type="Gene3D" id="1.10.510.10">
    <property type="entry name" value="Transferase(Phosphotransferase) domain 1"/>
    <property type="match status" value="1"/>
</dbReference>
<keyword evidence="3" id="KW-0547">Nucleotide-binding</keyword>
<dbReference type="GO" id="GO:0005524">
    <property type="term" value="F:ATP binding"/>
    <property type="evidence" value="ECO:0007669"/>
    <property type="project" value="UniProtKB-KW"/>
</dbReference>
<keyword evidence="9" id="KW-1185">Reference proteome</keyword>
<keyword evidence="2 8" id="KW-0808">Transferase</keyword>
<feature type="compositionally biased region" description="Polar residues" evidence="6">
    <location>
        <begin position="414"/>
        <end position="429"/>
    </location>
</feature>
<evidence type="ECO:0000256" key="2">
    <source>
        <dbReference type="ARBA" id="ARBA00022679"/>
    </source>
</evidence>
<comment type="caution">
    <text evidence="8">The sequence shown here is derived from an EMBL/GenBank/DDBJ whole genome shotgun (WGS) entry which is preliminary data.</text>
</comment>
<proteinExistence type="predicted"/>
<dbReference type="PANTHER" id="PTHR24345">
    <property type="entry name" value="SERINE/THREONINE-PROTEIN KINASE PLK"/>
    <property type="match status" value="1"/>
</dbReference>
<dbReference type="SMART" id="SM00220">
    <property type="entry name" value="S_TKc"/>
    <property type="match status" value="1"/>
</dbReference>
<reference evidence="8" key="1">
    <citation type="submission" date="2022-07" db="EMBL/GenBank/DDBJ databases">
        <title>Phylogenomic reconstructions and comparative analyses of Kickxellomycotina fungi.</title>
        <authorList>
            <person name="Reynolds N.K."/>
            <person name="Stajich J.E."/>
            <person name="Barry K."/>
            <person name="Grigoriev I.V."/>
            <person name="Crous P."/>
            <person name="Smith M.E."/>
        </authorList>
    </citation>
    <scope>NUCLEOTIDE SEQUENCE</scope>
    <source>
        <strain evidence="8">NBRC 105413</strain>
    </source>
</reference>
<evidence type="ECO:0000256" key="4">
    <source>
        <dbReference type="ARBA" id="ARBA00022777"/>
    </source>
</evidence>
<dbReference type="Proteomes" id="UP001145021">
    <property type="component" value="Unassembled WGS sequence"/>
</dbReference>
<keyword evidence="1" id="KW-0723">Serine/threonine-protein kinase</keyword>
<evidence type="ECO:0000256" key="3">
    <source>
        <dbReference type="ARBA" id="ARBA00022741"/>
    </source>
</evidence>
<dbReference type="Gene3D" id="3.30.1120.30">
    <property type="entry name" value="POLO box domain"/>
    <property type="match status" value="1"/>
</dbReference>
<dbReference type="Pfam" id="PF00069">
    <property type="entry name" value="Pkinase"/>
    <property type="match status" value="1"/>
</dbReference>
<dbReference type="PROSITE" id="PS50011">
    <property type="entry name" value="PROTEIN_KINASE_DOM"/>
    <property type="match status" value="1"/>
</dbReference>
<gene>
    <name evidence="8" type="primary">CDC5</name>
    <name evidence="8" type="ORF">LPJ64_003097</name>
</gene>
<keyword evidence="4 8" id="KW-0418">Kinase</keyword>
<dbReference type="EC" id="2.7.11.21" evidence="8"/>
<dbReference type="EMBL" id="JANBOH010000112">
    <property type="protein sequence ID" value="KAJ1645321.1"/>
    <property type="molecule type" value="Genomic_DNA"/>
</dbReference>
<accession>A0A9W7XLT3</accession>
<dbReference type="SUPFAM" id="SSF56112">
    <property type="entry name" value="Protein kinase-like (PK-like)"/>
    <property type="match status" value="1"/>
</dbReference>
<dbReference type="PANTHER" id="PTHR24345:SF0">
    <property type="entry name" value="CELL CYCLE SERINE_THREONINE-PROTEIN KINASE CDC5_MSD2"/>
    <property type="match status" value="1"/>
</dbReference>
<dbReference type="InterPro" id="IPR033701">
    <property type="entry name" value="POLO_box_1"/>
</dbReference>